<dbReference type="InterPro" id="IPR018060">
    <property type="entry name" value="HTH_AraC"/>
</dbReference>
<dbReference type="SUPFAM" id="SSF46689">
    <property type="entry name" value="Homeodomain-like"/>
    <property type="match status" value="1"/>
</dbReference>
<dbReference type="Proteomes" id="UP000281028">
    <property type="component" value="Unassembled WGS sequence"/>
</dbReference>
<reference evidence="3" key="1">
    <citation type="submission" date="2020-05" db="EMBL/GenBank/DDBJ databases">
        <title>Chitinophaga laudate sp. nov., isolated from a tropical peat swamp.</title>
        <authorList>
            <person name="Goh C.B.S."/>
            <person name="Lee M.S."/>
            <person name="Parimannan S."/>
            <person name="Pasbakhsh P."/>
            <person name="Yule C.M."/>
            <person name="Rajandas H."/>
            <person name="Loke S."/>
            <person name="Croft L."/>
            <person name="Tan J.B.L."/>
        </authorList>
    </citation>
    <scope>NUCLEOTIDE SEQUENCE</scope>
    <source>
        <strain evidence="3">Mgbs1</strain>
        <plasmid evidence="3">MgbsP1</plasmid>
    </source>
</reference>
<accession>A0A433WL31</accession>
<dbReference type="PROSITE" id="PS01124">
    <property type="entry name" value="HTH_ARAC_FAMILY_2"/>
    <property type="match status" value="1"/>
</dbReference>
<dbReference type="PANTHER" id="PTHR47893">
    <property type="entry name" value="REGULATORY PROTEIN PCHR"/>
    <property type="match status" value="1"/>
</dbReference>
<dbReference type="Gene3D" id="1.10.10.60">
    <property type="entry name" value="Homeodomain-like"/>
    <property type="match status" value="1"/>
</dbReference>
<keyword evidence="2" id="KW-0804">Transcription</keyword>
<dbReference type="SMART" id="SM00342">
    <property type="entry name" value="HTH_ARAC"/>
    <property type="match status" value="1"/>
</dbReference>
<evidence type="ECO:0000313" key="3">
    <source>
        <dbReference type="EMBL" id="NSL91171.1"/>
    </source>
</evidence>
<evidence type="ECO:0000313" key="4">
    <source>
        <dbReference type="Proteomes" id="UP000281028"/>
    </source>
</evidence>
<keyword evidence="3" id="KW-0614">Plasmid</keyword>
<comment type="caution">
    <text evidence="3">The sequence shown here is derived from an EMBL/GenBank/DDBJ whole genome shotgun (WGS) entry which is preliminary data.</text>
</comment>
<evidence type="ECO:0000256" key="2">
    <source>
        <dbReference type="ARBA" id="ARBA00023163"/>
    </source>
</evidence>
<gene>
    <name evidence="3" type="ORF">ECE50_030390</name>
</gene>
<name>A0A433WL31_9BACT</name>
<dbReference type="GO" id="GO:0003700">
    <property type="term" value="F:DNA-binding transcription factor activity"/>
    <property type="evidence" value="ECO:0007669"/>
    <property type="project" value="InterPro"/>
</dbReference>
<organism evidence="3 4">
    <name type="scientific">Chitinophaga solisilvae</name>
    <dbReference type="NCBI Taxonomy" id="1233460"/>
    <lineage>
        <taxon>Bacteria</taxon>
        <taxon>Pseudomonadati</taxon>
        <taxon>Bacteroidota</taxon>
        <taxon>Chitinophagia</taxon>
        <taxon>Chitinophagales</taxon>
        <taxon>Chitinophagaceae</taxon>
        <taxon>Chitinophaga</taxon>
    </lineage>
</organism>
<protein>
    <submittedName>
        <fullName evidence="3">Helix-turn-helix transcriptional regulator</fullName>
    </submittedName>
</protein>
<dbReference type="Pfam" id="PF12833">
    <property type="entry name" value="HTH_18"/>
    <property type="match status" value="1"/>
</dbReference>
<geneLocation type="plasmid" evidence="3">
    <name>MgbsP1</name>
</geneLocation>
<keyword evidence="1" id="KW-0805">Transcription regulation</keyword>
<dbReference type="OrthoDB" id="670089at2"/>
<proteinExistence type="predicted"/>
<evidence type="ECO:0000256" key="1">
    <source>
        <dbReference type="ARBA" id="ARBA00023015"/>
    </source>
</evidence>
<dbReference type="InterPro" id="IPR009057">
    <property type="entry name" value="Homeodomain-like_sf"/>
</dbReference>
<dbReference type="PANTHER" id="PTHR47893:SF1">
    <property type="entry name" value="REGULATORY PROTEIN PCHR"/>
    <property type="match status" value="1"/>
</dbReference>
<dbReference type="GO" id="GO:0043565">
    <property type="term" value="F:sequence-specific DNA binding"/>
    <property type="evidence" value="ECO:0007669"/>
    <property type="project" value="InterPro"/>
</dbReference>
<keyword evidence="4" id="KW-1185">Reference proteome</keyword>
<dbReference type="InterPro" id="IPR053142">
    <property type="entry name" value="PchR_regulatory_protein"/>
</dbReference>
<sequence>MRISKSQILALAEVRKFIDQEPSRRFSIRELVQHSGLSEDKLTRRFKELYQVSIYHHQLHVAMGYAAELLQQGELVKTVAITLGYKTPGNFSRAFYRVFQKYPSEIKPGA</sequence>
<dbReference type="AlphaFoldDB" id="A0A433WL31"/>
<dbReference type="EMBL" id="RIAR02000002">
    <property type="protein sequence ID" value="NSL91171.1"/>
    <property type="molecule type" value="Genomic_DNA"/>
</dbReference>